<dbReference type="EMBL" id="CP018632">
    <property type="protein sequence ID" value="ASJ70410.1"/>
    <property type="molecule type" value="Genomic_DNA"/>
</dbReference>
<evidence type="ECO:0000313" key="16">
    <source>
        <dbReference type="EMBL" id="ASJ70410.1"/>
    </source>
</evidence>
<keyword evidence="5" id="KW-0997">Cell inner membrane</keyword>
<proteinExistence type="predicted"/>
<sequence>MSGIGGLYLILLAAVAGYLLIARVPSILHTPMMSGSNFIHGIVLAGAMLALGNAQGTIEQVIGFIAVTAGAANVVGGFVITDRMLALFNHKSMKRGSSSTAGGRHNPVGEDRRLPGAKNRPLSRSESVPVTRKGTDRSSGDNA</sequence>
<evidence type="ECO:0000256" key="4">
    <source>
        <dbReference type="ARBA" id="ARBA00022475"/>
    </source>
</evidence>
<keyword evidence="17" id="KW-1185">Reference proteome</keyword>
<comment type="subcellular location">
    <subcellularLocation>
        <location evidence="2">Cell inner membrane</location>
        <topology evidence="2">Multi-pass membrane protein</topology>
    </subcellularLocation>
</comment>
<reference evidence="16 17" key="1">
    <citation type="submission" date="2016-12" db="EMBL/GenBank/DDBJ databases">
        <authorList>
            <person name="Song W.-J."/>
            <person name="Kurnit D.M."/>
        </authorList>
    </citation>
    <scope>NUCLEOTIDE SEQUENCE [LARGE SCALE GENOMIC DNA]</scope>
    <source>
        <strain evidence="16 17">IMCC3135</strain>
    </source>
</reference>
<protein>
    <recommendedName>
        <fullName evidence="3">proton-translocating NAD(P)(+) transhydrogenase</fullName>
        <ecNumber evidence="3">7.1.1.1</ecNumber>
    </recommendedName>
</protein>
<evidence type="ECO:0000259" key="15">
    <source>
        <dbReference type="Pfam" id="PF12769"/>
    </source>
</evidence>
<evidence type="ECO:0000256" key="14">
    <source>
        <dbReference type="SAM" id="Phobius"/>
    </source>
</evidence>
<evidence type="ECO:0000256" key="2">
    <source>
        <dbReference type="ARBA" id="ARBA00004429"/>
    </source>
</evidence>
<keyword evidence="10" id="KW-0520">NAD</keyword>
<dbReference type="OrthoDB" id="9810841at2"/>
<evidence type="ECO:0000256" key="12">
    <source>
        <dbReference type="ARBA" id="ARBA00048202"/>
    </source>
</evidence>
<dbReference type="Pfam" id="PF12769">
    <property type="entry name" value="PNTB_4TM"/>
    <property type="match status" value="1"/>
</dbReference>
<organism evidence="16 17">
    <name type="scientific">Granulosicoccus antarcticus IMCC3135</name>
    <dbReference type="NCBI Taxonomy" id="1192854"/>
    <lineage>
        <taxon>Bacteria</taxon>
        <taxon>Pseudomonadati</taxon>
        <taxon>Pseudomonadota</taxon>
        <taxon>Gammaproteobacteria</taxon>
        <taxon>Chromatiales</taxon>
        <taxon>Granulosicoccaceae</taxon>
        <taxon>Granulosicoccus</taxon>
    </lineage>
</organism>
<evidence type="ECO:0000313" key="17">
    <source>
        <dbReference type="Proteomes" id="UP000250079"/>
    </source>
</evidence>
<dbReference type="PANTHER" id="PTHR10160:SF19">
    <property type="entry name" value="PROTON-TRANSLOCATING NAD(P)(+) TRANSHYDROGENASE"/>
    <property type="match status" value="1"/>
</dbReference>
<keyword evidence="9 14" id="KW-1133">Transmembrane helix</keyword>
<keyword evidence="16" id="KW-0560">Oxidoreductase</keyword>
<dbReference type="GO" id="GO:0005886">
    <property type="term" value="C:plasma membrane"/>
    <property type="evidence" value="ECO:0007669"/>
    <property type="project" value="UniProtKB-SubCell"/>
</dbReference>
<comment type="catalytic activity">
    <reaction evidence="12">
        <text>NAD(+) + NADPH + H(+)(in) = NADH + NADP(+) + H(+)(out)</text>
        <dbReference type="Rhea" id="RHEA:47992"/>
        <dbReference type="ChEBI" id="CHEBI:15378"/>
        <dbReference type="ChEBI" id="CHEBI:57540"/>
        <dbReference type="ChEBI" id="CHEBI:57783"/>
        <dbReference type="ChEBI" id="CHEBI:57945"/>
        <dbReference type="ChEBI" id="CHEBI:58349"/>
        <dbReference type="EC" id="7.1.1.1"/>
    </reaction>
</comment>
<dbReference type="GO" id="GO:0008750">
    <property type="term" value="F:proton-translocating NAD(P)+ transhydrogenase activity"/>
    <property type="evidence" value="ECO:0007669"/>
    <property type="project" value="UniProtKB-EC"/>
</dbReference>
<evidence type="ECO:0000256" key="11">
    <source>
        <dbReference type="ARBA" id="ARBA00023136"/>
    </source>
</evidence>
<accession>A0A2Z2NNK2</accession>
<feature type="transmembrane region" description="Helical" evidence="14">
    <location>
        <begin position="61"/>
        <end position="85"/>
    </location>
</feature>
<evidence type="ECO:0000256" key="9">
    <source>
        <dbReference type="ARBA" id="ARBA00022989"/>
    </source>
</evidence>
<evidence type="ECO:0000256" key="5">
    <source>
        <dbReference type="ARBA" id="ARBA00022519"/>
    </source>
</evidence>
<keyword evidence="6 14" id="KW-0812">Transmembrane</keyword>
<evidence type="ECO:0000256" key="6">
    <source>
        <dbReference type="ARBA" id="ARBA00022692"/>
    </source>
</evidence>
<evidence type="ECO:0000256" key="3">
    <source>
        <dbReference type="ARBA" id="ARBA00012943"/>
    </source>
</evidence>
<comment type="function">
    <text evidence="1">The transhydrogenation between NADH and NADP is coupled to respiration and ATP hydrolysis and functions as a proton pump across the membrane.</text>
</comment>
<feature type="transmembrane region" description="Helical" evidence="14">
    <location>
        <begin position="6"/>
        <end position="25"/>
    </location>
</feature>
<evidence type="ECO:0000256" key="7">
    <source>
        <dbReference type="ARBA" id="ARBA00022857"/>
    </source>
</evidence>
<dbReference type="EC" id="7.1.1.1" evidence="3"/>
<evidence type="ECO:0000256" key="8">
    <source>
        <dbReference type="ARBA" id="ARBA00022967"/>
    </source>
</evidence>
<dbReference type="Proteomes" id="UP000250079">
    <property type="component" value="Chromosome"/>
</dbReference>
<evidence type="ECO:0000256" key="1">
    <source>
        <dbReference type="ARBA" id="ARBA00003943"/>
    </source>
</evidence>
<keyword evidence="11 14" id="KW-0472">Membrane</keyword>
<evidence type="ECO:0000256" key="10">
    <source>
        <dbReference type="ARBA" id="ARBA00023027"/>
    </source>
</evidence>
<feature type="transmembrane region" description="Helical" evidence="14">
    <location>
        <begin position="37"/>
        <end position="55"/>
    </location>
</feature>
<dbReference type="KEGG" id="gai:IMCC3135_01455"/>
<dbReference type="GO" id="GO:0016491">
    <property type="term" value="F:oxidoreductase activity"/>
    <property type="evidence" value="ECO:0007669"/>
    <property type="project" value="UniProtKB-KW"/>
</dbReference>
<feature type="compositionally biased region" description="Basic and acidic residues" evidence="13">
    <location>
        <begin position="133"/>
        <end position="143"/>
    </location>
</feature>
<dbReference type="AlphaFoldDB" id="A0A2Z2NNK2"/>
<dbReference type="PANTHER" id="PTHR10160">
    <property type="entry name" value="NAD(P) TRANSHYDROGENASE"/>
    <property type="match status" value="1"/>
</dbReference>
<name>A0A2Z2NNK2_9GAMM</name>
<feature type="region of interest" description="Disordered" evidence="13">
    <location>
        <begin position="93"/>
        <end position="143"/>
    </location>
</feature>
<dbReference type="GO" id="GO:0050661">
    <property type="term" value="F:NADP binding"/>
    <property type="evidence" value="ECO:0007669"/>
    <property type="project" value="TreeGrafter"/>
</dbReference>
<feature type="domain" description="NAD(P) transhydrogenase alpha subunit C-terminal" evidence="15">
    <location>
        <begin position="7"/>
        <end position="89"/>
    </location>
</feature>
<dbReference type="InterPro" id="IPR024605">
    <property type="entry name" value="NADP_transhyd_a_C"/>
</dbReference>
<keyword evidence="8" id="KW-1278">Translocase</keyword>
<keyword evidence="7" id="KW-0521">NADP</keyword>
<dbReference type="GO" id="GO:0006740">
    <property type="term" value="P:NADPH regeneration"/>
    <property type="evidence" value="ECO:0007669"/>
    <property type="project" value="TreeGrafter"/>
</dbReference>
<keyword evidence="4" id="KW-1003">Cell membrane</keyword>
<gene>
    <name evidence="16" type="primary">pntA_1</name>
    <name evidence="16" type="ORF">IMCC3135_01455</name>
</gene>
<evidence type="ECO:0000256" key="13">
    <source>
        <dbReference type="SAM" id="MobiDB-lite"/>
    </source>
</evidence>